<dbReference type="EMBL" id="LM997413">
    <property type="protein sequence ID" value="CEA06137.1"/>
    <property type="molecule type" value="Genomic_DNA"/>
</dbReference>
<accession>A0A078ML82</accession>
<dbReference type="RefSeq" id="WP_044500360.1">
    <property type="nucleotide sequence ID" value="NZ_LK391969.1"/>
</dbReference>
<name>A0A078ML82_9PSED</name>
<sequence length="155" mass="17471">MSTHAASADDVIDVHTGARDLRLFQRRSYSGNPEEQRAFERLVDLSREVARQLRANGPGKVAVISGHVCWVSPLFIADEPLISAMNPRFENTEFTFALFPSHTDELDAEELDAISAAIESWLANPVFQEIDQARLDDAVPVIIERWTDDDCRYLI</sequence>
<organism evidence="1">
    <name type="scientific">Pseudomonas saudimassiliensis</name>
    <dbReference type="NCBI Taxonomy" id="1461581"/>
    <lineage>
        <taxon>Bacteria</taxon>
        <taxon>Pseudomonadati</taxon>
        <taxon>Pseudomonadota</taxon>
        <taxon>Gammaproteobacteria</taxon>
        <taxon>Pseudomonadales</taxon>
        <taxon>Pseudomonadaceae</taxon>
        <taxon>Pseudomonas</taxon>
    </lineage>
</organism>
<proteinExistence type="predicted"/>
<dbReference type="EMBL" id="LK391969">
    <property type="protein sequence ID" value="CEF27562.1"/>
    <property type="molecule type" value="Genomic_DNA"/>
</dbReference>
<dbReference type="OrthoDB" id="6872324at2"/>
<gene>
    <name evidence="1" type="ORF">BN1049_02514</name>
</gene>
<evidence type="ECO:0000313" key="1">
    <source>
        <dbReference type="EMBL" id="CEA06137.1"/>
    </source>
</evidence>
<protein>
    <submittedName>
        <fullName evidence="1">Uncharacterized protein</fullName>
    </submittedName>
</protein>
<dbReference type="PATRIC" id="fig|1461581.3.peg.2479"/>
<dbReference type="AlphaFoldDB" id="A0A078ML82"/>
<reference evidence="1" key="1">
    <citation type="submission" date="2014-07" db="EMBL/GenBank/DDBJ databases">
        <authorList>
            <person name="Urmite Genomes Urmite Genomes"/>
        </authorList>
    </citation>
    <scope>NUCLEOTIDE SEQUENCE</scope>
    <source>
        <strain evidence="1">12M76_air</strain>
    </source>
</reference>